<accession>A0A2D3I6M2</accession>
<sequence>MFYYIVSITDPSKNEFCTSEYNFFPRFTKEIARSESAHPFTNNTLINLPMSDVRIQSVVSEFNISPYCI</sequence>
<dbReference type="EMBL" id="MF768985">
    <property type="protein sequence ID" value="ATU84012.1"/>
    <property type="molecule type" value="Genomic_DNA"/>
</dbReference>
<evidence type="ECO:0000313" key="1">
    <source>
        <dbReference type="EMBL" id="ATU84012.1"/>
    </source>
</evidence>
<reference evidence="1" key="1">
    <citation type="journal article" date="2018" name="Aquaculture">
        <title>Complete genome sequence of a white spot syndrome virus associated with a disease incursion in Australia.</title>
        <authorList>
            <person name="Oakey J."/>
            <person name="Smith C.S."/>
        </authorList>
    </citation>
    <scope>NUCLEOTIDE SEQUENCE [LARGE SCALE GENOMIC DNA]</scope>
    <source>
        <strain evidence="1">WSSV-AU</strain>
    </source>
</reference>
<dbReference type="Proteomes" id="UP000267516">
    <property type="component" value="Segment"/>
</dbReference>
<organism evidence="1">
    <name type="scientific">White spot syndrome virus</name>
    <dbReference type="NCBI Taxonomy" id="342409"/>
    <lineage>
        <taxon>Viruses</taxon>
        <taxon>Viruses incertae sedis</taxon>
        <taxon>Naldaviricetes</taxon>
        <taxon>Nimaviridae</taxon>
        <taxon>Whispovirus</taxon>
    </lineage>
</organism>
<name>A0A2D3I6M2_9VIRU</name>
<protein>
    <submittedName>
        <fullName evidence="1">ORF205</fullName>
    </submittedName>
</protein>
<proteinExistence type="predicted"/>